<dbReference type="OrthoDB" id="2430314at2759"/>
<accession>A0A0C2X573</accession>
<dbReference type="AlphaFoldDB" id="A0A0C2X573"/>
<evidence type="ECO:0000313" key="2">
    <source>
        <dbReference type="Proteomes" id="UP000054549"/>
    </source>
</evidence>
<reference evidence="1 2" key="1">
    <citation type="submission" date="2014-04" db="EMBL/GenBank/DDBJ databases">
        <title>Evolutionary Origins and Diversification of the Mycorrhizal Mutualists.</title>
        <authorList>
            <consortium name="DOE Joint Genome Institute"/>
            <consortium name="Mycorrhizal Genomics Consortium"/>
            <person name="Kohler A."/>
            <person name="Kuo A."/>
            <person name="Nagy L.G."/>
            <person name="Floudas D."/>
            <person name="Copeland A."/>
            <person name="Barry K.W."/>
            <person name="Cichocki N."/>
            <person name="Veneault-Fourrey C."/>
            <person name="LaButti K."/>
            <person name="Lindquist E.A."/>
            <person name="Lipzen A."/>
            <person name="Lundell T."/>
            <person name="Morin E."/>
            <person name="Murat C."/>
            <person name="Riley R."/>
            <person name="Ohm R."/>
            <person name="Sun H."/>
            <person name="Tunlid A."/>
            <person name="Henrissat B."/>
            <person name="Grigoriev I.V."/>
            <person name="Hibbett D.S."/>
            <person name="Martin F."/>
        </authorList>
    </citation>
    <scope>NUCLEOTIDE SEQUENCE [LARGE SCALE GENOMIC DNA]</scope>
    <source>
        <strain evidence="1 2">Koide BX008</strain>
    </source>
</reference>
<sequence length="93" mass="10723">CVTGLTTRHAGERFQRSNATISKYFKQMVKIFSSQPFYTKHVCQPASYNDSTHPLRHQPKLYPFFRHALGAIDGSHIHFAPPVFGQTAYRNRK</sequence>
<gene>
    <name evidence="1" type="ORF">M378DRAFT_39423</name>
</gene>
<dbReference type="Proteomes" id="UP000054549">
    <property type="component" value="Unassembled WGS sequence"/>
</dbReference>
<dbReference type="HOGENOM" id="CLU_040082_6_1_1"/>
<dbReference type="InParanoid" id="A0A0C2X573"/>
<evidence type="ECO:0008006" key="3">
    <source>
        <dbReference type="Google" id="ProtNLM"/>
    </source>
</evidence>
<keyword evidence="2" id="KW-1185">Reference proteome</keyword>
<dbReference type="EMBL" id="KN818254">
    <property type="protein sequence ID" value="KIL63873.1"/>
    <property type="molecule type" value="Genomic_DNA"/>
</dbReference>
<proteinExistence type="predicted"/>
<name>A0A0C2X573_AMAMK</name>
<organism evidence="1 2">
    <name type="scientific">Amanita muscaria (strain Koide BX008)</name>
    <dbReference type="NCBI Taxonomy" id="946122"/>
    <lineage>
        <taxon>Eukaryota</taxon>
        <taxon>Fungi</taxon>
        <taxon>Dikarya</taxon>
        <taxon>Basidiomycota</taxon>
        <taxon>Agaricomycotina</taxon>
        <taxon>Agaricomycetes</taxon>
        <taxon>Agaricomycetidae</taxon>
        <taxon>Agaricales</taxon>
        <taxon>Pluteineae</taxon>
        <taxon>Amanitaceae</taxon>
        <taxon>Amanita</taxon>
    </lineage>
</organism>
<evidence type="ECO:0000313" key="1">
    <source>
        <dbReference type="EMBL" id="KIL63873.1"/>
    </source>
</evidence>
<dbReference type="STRING" id="946122.A0A0C2X573"/>
<feature type="non-terminal residue" evidence="1">
    <location>
        <position position="1"/>
    </location>
</feature>
<feature type="non-terminal residue" evidence="1">
    <location>
        <position position="93"/>
    </location>
</feature>
<protein>
    <recommendedName>
        <fullName evidence="3">Nuclease HARBI1</fullName>
    </recommendedName>
</protein>